<dbReference type="RefSeq" id="WP_320229890.1">
    <property type="nucleotide sequence ID" value="NZ_JAVIJC010000053.1"/>
</dbReference>
<protein>
    <recommendedName>
        <fullName evidence="3">Hydrazine synthase alpha subunit middle domain-containing protein</fullName>
    </recommendedName>
</protein>
<evidence type="ECO:0000313" key="2">
    <source>
        <dbReference type="Proteomes" id="UP001271249"/>
    </source>
</evidence>
<evidence type="ECO:0000313" key="1">
    <source>
        <dbReference type="EMBL" id="MDX8496184.1"/>
    </source>
</evidence>
<keyword evidence="2" id="KW-1185">Reference proteome</keyword>
<reference evidence="1 2" key="1">
    <citation type="submission" date="2023-08" db="EMBL/GenBank/DDBJ databases">
        <title>Implementing the SeqCode for naming new Mesorhizobium species isolated from Vachellia karroo root nodules.</title>
        <authorList>
            <person name="Van Lill M."/>
        </authorList>
    </citation>
    <scope>NUCLEOTIDE SEQUENCE [LARGE SCALE GENOMIC DNA]</scope>
    <source>
        <strain evidence="1 2">VK22B</strain>
    </source>
</reference>
<dbReference type="Proteomes" id="UP001271249">
    <property type="component" value="Unassembled WGS sequence"/>
</dbReference>
<comment type="caution">
    <text evidence="1">The sequence shown here is derived from an EMBL/GenBank/DDBJ whole genome shotgun (WGS) entry which is preliminary data.</text>
</comment>
<dbReference type="EMBL" id="JAVIJC010000053">
    <property type="protein sequence ID" value="MDX8496184.1"/>
    <property type="molecule type" value="Genomic_DNA"/>
</dbReference>
<gene>
    <name evidence="1" type="ORF">RFN29_32165</name>
</gene>
<accession>A0ABU4ZAA7</accession>
<evidence type="ECO:0008006" key="3">
    <source>
        <dbReference type="Google" id="ProtNLM"/>
    </source>
</evidence>
<proteinExistence type="predicted"/>
<sequence>MRPVALIAAVLGIAFLLLSGTIGLRHAAFVSTPRAGERQGSDQDGVDSKSFAKAVTRWNPDIFWAPASKSTDVITRSGDEARAVFGPIPDGDCDSPQMKVIPLEVDGNVVDLKPNPTKPGSPLEFEHRNVSGEVVKWTATLPKCDKPSLTGSTTYCGLNSRVVRVVRGNVEWLFLCRKSNISQEVSTDPYWTRSDPRFSVFGTIGFNRKSGEIIFFDGRKDRSEFDWTKPFVPPGGRSYSDEVGRAAAEKIYDPTFQISCHACHDNKSPYVIDPHIAQSRVGFRSGGDSRSTAFSLGDFLPRRPRLPGAPFRVVGSGYTGTYRNELSQARTVEDPTGNCTSCHTLTTQVTGRRFAADAAGYEPTVTLPTWVQLLELHEEQIVYAEIAAHRTDWAVGSGGIHPWMLPGSGNDLSSGTPRLSSEDWRKLSDCLWGAGGSGCGYRPLYTGCPAPEAEDGGSSLADAKIQVLPPPPGEGMKTRLLRISWTFRNSYGGVPERDDIRINVAISAGAIPATGDPPQSGDYPSIEQAKGTSIEAISGPVSSAGSSLLIQNVSFAGHTKWSDPTPSMSPRTFQIDLPGQCNRRTLIRLVPKRFCFDQSQAAFSEADHLIYADVQCGELR</sequence>
<organism evidence="1 2">
    <name type="scientific">Mesorhizobium captivum</name>
    <dbReference type="NCBI Taxonomy" id="3072319"/>
    <lineage>
        <taxon>Bacteria</taxon>
        <taxon>Pseudomonadati</taxon>
        <taxon>Pseudomonadota</taxon>
        <taxon>Alphaproteobacteria</taxon>
        <taxon>Hyphomicrobiales</taxon>
        <taxon>Phyllobacteriaceae</taxon>
        <taxon>Mesorhizobium</taxon>
    </lineage>
</organism>
<name>A0ABU4ZAA7_9HYPH</name>